<gene>
    <name evidence="2" type="ORF">J3Q64DRAFT_1609555</name>
</gene>
<organism evidence="2 3">
    <name type="scientific">Phycomyces blakesleeanus</name>
    <dbReference type="NCBI Taxonomy" id="4837"/>
    <lineage>
        <taxon>Eukaryota</taxon>
        <taxon>Fungi</taxon>
        <taxon>Fungi incertae sedis</taxon>
        <taxon>Mucoromycota</taxon>
        <taxon>Mucoromycotina</taxon>
        <taxon>Mucoromycetes</taxon>
        <taxon>Mucorales</taxon>
        <taxon>Phycomycetaceae</taxon>
        <taxon>Phycomyces</taxon>
    </lineage>
</organism>
<keyword evidence="3" id="KW-1185">Reference proteome</keyword>
<feature type="non-terminal residue" evidence="2">
    <location>
        <position position="135"/>
    </location>
</feature>
<sequence>LHGLIFWTRASVLFISIFVILITLGLYSSVSIPIFSILGNENTFMYGTLENSHQVWAVEMVQDRRVIATLVATQASIFCPLFLLLGHHFQPAPPSAELICQLLMPLGLSMSWMFCILFDRKTSFALSGSLDEYWF</sequence>
<name>A0ABR3AHJ5_PHYBL</name>
<feature type="transmembrane region" description="Helical" evidence="1">
    <location>
        <begin position="66"/>
        <end position="86"/>
    </location>
</feature>
<evidence type="ECO:0000313" key="3">
    <source>
        <dbReference type="Proteomes" id="UP001448207"/>
    </source>
</evidence>
<keyword evidence="1" id="KW-1133">Transmembrane helix</keyword>
<feature type="transmembrane region" description="Helical" evidence="1">
    <location>
        <begin position="6"/>
        <end position="27"/>
    </location>
</feature>
<comment type="caution">
    <text evidence="2">The sequence shown here is derived from an EMBL/GenBank/DDBJ whole genome shotgun (WGS) entry which is preliminary data.</text>
</comment>
<evidence type="ECO:0000313" key="2">
    <source>
        <dbReference type="EMBL" id="KAL0074676.1"/>
    </source>
</evidence>
<feature type="non-terminal residue" evidence="2">
    <location>
        <position position="1"/>
    </location>
</feature>
<proteinExistence type="predicted"/>
<accession>A0ABR3AHJ5</accession>
<keyword evidence="1" id="KW-0472">Membrane</keyword>
<dbReference type="Proteomes" id="UP001448207">
    <property type="component" value="Unassembled WGS sequence"/>
</dbReference>
<evidence type="ECO:0000256" key="1">
    <source>
        <dbReference type="SAM" id="Phobius"/>
    </source>
</evidence>
<keyword evidence="1" id="KW-0812">Transmembrane</keyword>
<dbReference type="EMBL" id="JBCLYO010000040">
    <property type="protein sequence ID" value="KAL0074676.1"/>
    <property type="molecule type" value="Genomic_DNA"/>
</dbReference>
<feature type="transmembrane region" description="Helical" evidence="1">
    <location>
        <begin position="98"/>
        <end position="118"/>
    </location>
</feature>
<protein>
    <submittedName>
        <fullName evidence="2">Uncharacterized protein</fullName>
    </submittedName>
</protein>
<reference evidence="2 3" key="1">
    <citation type="submission" date="2024-04" db="EMBL/GenBank/DDBJ databases">
        <title>Symmetric and asymmetric DNA N6-adenine methylation regulates different biological responses in Mucorales.</title>
        <authorList>
            <consortium name="Lawrence Berkeley National Laboratory"/>
            <person name="Lax C."/>
            <person name="Mondo S.J."/>
            <person name="Osorio-Concepcion M."/>
            <person name="Muszewska A."/>
            <person name="Corrochano-Luque M."/>
            <person name="Gutierrez G."/>
            <person name="Riley R."/>
            <person name="Lipzen A."/>
            <person name="Guo J."/>
            <person name="Hundley H."/>
            <person name="Amirebrahimi M."/>
            <person name="Ng V."/>
            <person name="Lorenzo-Gutierrez D."/>
            <person name="Binder U."/>
            <person name="Yang J."/>
            <person name="Song Y."/>
            <person name="Canovas D."/>
            <person name="Navarro E."/>
            <person name="Freitag M."/>
            <person name="Gabaldon T."/>
            <person name="Grigoriev I.V."/>
            <person name="Corrochano L.M."/>
            <person name="Nicolas F.E."/>
            <person name="Garre V."/>
        </authorList>
    </citation>
    <scope>NUCLEOTIDE SEQUENCE [LARGE SCALE GENOMIC DNA]</scope>
    <source>
        <strain evidence="2 3">L51</strain>
    </source>
</reference>